<reference evidence="1 2" key="1">
    <citation type="submission" date="2011-12" db="EMBL/GenBank/DDBJ databases">
        <title>Complete sequence of Mycobacterium rhodesiae NBB3.</title>
        <authorList>
            <consortium name="US DOE Joint Genome Institute"/>
            <person name="Lucas S."/>
            <person name="Han J."/>
            <person name="Lapidus A."/>
            <person name="Cheng J.-F."/>
            <person name="Goodwin L."/>
            <person name="Pitluck S."/>
            <person name="Peters L."/>
            <person name="Mikhailova N."/>
            <person name="Gu W."/>
            <person name="Detter J.C."/>
            <person name="Han C."/>
            <person name="Tapia R."/>
            <person name="Land M."/>
            <person name="Hauser L."/>
            <person name="Kyrpides N."/>
            <person name="Ivanova N."/>
            <person name="Pagani I."/>
            <person name="Mattes T."/>
            <person name="Holmes A."/>
            <person name="Rutledge P."/>
            <person name="Paulsen I."/>
            <person name="Coleman N."/>
            <person name="Woyke T."/>
        </authorList>
    </citation>
    <scope>NUCLEOTIDE SEQUENCE [LARGE SCALE GENOMIC DNA]</scope>
    <source>
        <strain evidence="1 2">NBB3</strain>
    </source>
</reference>
<dbReference type="Proteomes" id="UP000005442">
    <property type="component" value="Chromosome"/>
</dbReference>
<dbReference type="PATRIC" id="fig|710685.3.peg.4984"/>
<dbReference type="SUPFAM" id="SSF53474">
    <property type="entry name" value="alpha/beta-Hydrolases"/>
    <property type="match status" value="1"/>
</dbReference>
<accession>G8RUQ1</accession>
<organism evidence="1 2">
    <name type="scientific">Mycolicibacterium rhodesiae (strain NBB3)</name>
    <name type="common">Mycobacterium rhodesiae</name>
    <dbReference type="NCBI Taxonomy" id="710685"/>
    <lineage>
        <taxon>Bacteria</taxon>
        <taxon>Bacillati</taxon>
        <taxon>Actinomycetota</taxon>
        <taxon>Actinomycetes</taxon>
        <taxon>Mycobacteriales</taxon>
        <taxon>Mycobacteriaceae</taxon>
        <taxon>Mycolicibacterium</taxon>
    </lineage>
</organism>
<dbReference type="STRING" id="710685.MycrhN_4974"/>
<dbReference type="HOGENOM" id="CLU_080139_0_0_11"/>
<proteinExistence type="predicted"/>
<dbReference type="OrthoDB" id="3789848at2"/>
<keyword evidence="2" id="KW-1185">Reference proteome</keyword>
<dbReference type="KEGG" id="mrh:MycrhN_4974"/>
<dbReference type="eggNOG" id="COG0657">
    <property type="taxonomic scope" value="Bacteria"/>
</dbReference>
<dbReference type="AlphaFoldDB" id="G8RUQ1"/>
<name>G8RUQ1_MYCRN</name>
<dbReference type="RefSeq" id="WP_014213197.1">
    <property type="nucleotide sequence ID" value="NC_016604.1"/>
</dbReference>
<dbReference type="EMBL" id="CP003169">
    <property type="protein sequence ID" value="AEV75454.1"/>
    <property type="molecule type" value="Genomic_DNA"/>
</dbReference>
<dbReference type="Gene3D" id="3.40.50.1820">
    <property type="entry name" value="alpha/beta hydrolase"/>
    <property type="match status" value="1"/>
</dbReference>
<dbReference type="InterPro" id="IPR029058">
    <property type="entry name" value="AB_hydrolase_fold"/>
</dbReference>
<protein>
    <submittedName>
        <fullName evidence="1">Phospholipase/Carboxylesterase</fullName>
    </submittedName>
</protein>
<sequence length="225" mass="23655">METVQYAPGRRADVYGDPAQRAVLMWHGAQPDARVTMAPLAERVADQGAGVIVSDWNSRADDRGHSDLLGSLRFVRARWSAPIVLVGWSLGGAAAAGATLHAAEFDLELTHTVCLAGAFMVADSISGQTLPTDLASFGGGAPFTLLHGVEDDVIPVDVSRTFAETLRHNGWPVELVELPTDHAAIAGAAYDSAADRYRPATDPQALVIVDAVADRIANIVAAVGH</sequence>
<evidence type="ECO:0000313" key="1">
    <source>
        <dbReference type="EMBL" id="AEV75454.1"/>
    </source>
</evidence>
<gene>
    <name evidence="1" type="ordered locus">MycrhN_4974</name>
</gene>
<evidence type="ECO:0000313" key="2">
    <source>
        <dbReference type="Proteomes" id="UP000005442"/>
    </source>
</evidence>